<proteinExistence type="inferred from homology"/>
<organism evidence="9 10">
    <name type="scientific">Streptococcus panodentis</name>
    <dbReference type="NCBI Taxonomy" id="1581472"/>
    <lineage>
        <taxon>Bacteria</taxon>
        <taxon>Bacillati</taxon>
        <taxon>Bacillota</taxon>
        <taxon>Bacilli</taxon>
        <taxon>Lactobacillales</taxon>
        <taxon>Streptococcaceae</taxon>
        <taxon>Streptococcus</taxon>
    </lineage>
</organism>
<feature type="transmembrane region" description="Helical" evidence="7">
    <location>
        <begin position="131"/>
        <end position="153"/>
    </location>
</feature>
<feature type="transmembrane region" description="Helical" evidence="7">
    <location>
        <begin position="44"/>
        <end position="63"/>
    </location>
</feature>
<evidence type="ECO:0000256" key="7">
    <source>
        <dbReference type="SAM" id="Phobius"/>
    </source>
</evidence>
<comment type="subcellular location">
    <subcellularLocation>
        <location evidence="1">Cell membrane</location>
        <topology evidence="1">Multi-pass membrane protein</topology>
    </subcellularLocation>
</comment>
<feature type="transmembrane region" description="Helical" evidence="7">
    <location>
        <begin position="72"/>
        <end position="89"/>
    </location>
</feature>
<evidence type="ECO:0000256" key="6">
    <source>
        <dbReference type="ARBA" id="ARBA00023136"/>
    </source>
</evidence>
<dbReference type="PROSITE" id="PS00217">
    <property type="entry name" value="SUGAR_TRANSPORT_2"/>
    <property type="match status" value="1"/>
</dbReference>
<sequence length="386" mass="41608">MKKFMEKLSILSLSLILTTAFSISSAQSAMFAFYKGIPESWIELLVSLPSAGIMVMLLLNGVIEKYLTERQMIVTGLLIFSLCGFVPLFDQSYWLIFASRLIFGMGLGLLNAKAISIISERYQGRERVQLLGLRGSAEVVGTALLTLGVSLLLPFGWQAVFLVYAFGLVVLALYLLFVPAEQTASKGKSRQKKPLQLTKEDWRLSLGFAFVAGVIVLTNIAINVRVPGIVERSGMGTAQTAGLILSLMQLTGIAAGISFAAFLRYFKERLLTVSGFAFGLMQLFIGLAPNLWVLTLSAIAAGFVYSIALTAIFYTLSERISSSLLNQATSIVILGCSAGATATTFVLSSIGRFSSHQAVIFSILGSAMILTALFALRIGKDKTSAL</sequence>
<feature type="transmembrane region" description="Helical" evidence="7">
    <location>
        <begin position="270"/>
        <end position="288"/>
    </location>
</feature>
<feature type="transmembrane region" description="Helical" evidence="7">
    <location>
        <begin position="294"/>
        <end position="316"/>
    </location>
</feature>
<dbReference type="Gene3D" id="1.20.1250.20">
    <property type="entry name" value="MFS general substrate transporter like domains"/>
    <property type="match status" value="2"/>
</dbReference>
<dbReference type="PANTHER" id="PTHR23514:SF3">
    <property type="entry name" value="BYPASS OF STOP CODON PROTEIN 6"/>
    <property type="match status" value="1"/>
</dbReference>
<accession>A0ABS5AZM5</accession>
<evidence type="ECO:0000313" key="9">
    <source>
        <dbReference type="EMBL" id="MBP2622022.1"/>
    </source>
</evidence>
<keyword evidence="4 7" id="KW-0812">Transmembrane</keyword>
<dbReference type="EMBL" id="QFAY01000031">
    <property type="protein sequence ID" value="MBP2622022.1"/>
    <property type="molecule type" value="Genomic_DNA"/>
</dbReference>
<comment type="similarity">
    <text evidence="2">Belongs to the major facilitator superfamily.</text>
</comment>
<evidence type="ECO:0000313" key="10">
    <source>
        <dbReference type="Proteomes" id="UP001519349"/>
    </source>
</evidence>
<feature type="transmembrane region" description="Helical" evidence="7">
    <location>
        <begin position="242"/>
        <end position="263"/>
    </location>
</feature>
<feature type="transmembrane region" description="Helical" evidence="7">
    <location>
        <begin position="201"/>
        <end position="222"/>
    </location>
</feature>
<feature type="transmembrane region" description="Helical" evidence="7">
    <location>
        <begin position="159"/>
        <end position="180"/>
    </location>
</feature>
<gene>
    <name evidence="9" type="ORF">DHL47_11990</name>
</gene>
<protein>
    <submittedName>
        <fullName evidence="9">MFS transporter</fullName>
    </submittedName>
</protein>
<evidence type="ECO:0000256" key="5">
    <source>
        <dbReference type="ARBA" id="ARBA00022989"/>
    </source>
</evidence>
<evidence type="ECO:0000256" key="3">
    <source>
        <dbReference type="ARBA" id="ARBA00022448"/>
    </source>
</evidence>
<dbReference type="Proteomes" id="UP001519349">
    <property type="component" value="Unassembled WGS sequence"/>
</dbReference>
<evidence type="ECO:0000256" key="1">
    <source>
        <dbReference type="ARBA" id="ARBA00004651"/>
    </source>
</evidence>
<keyword evidence="5 7" id="KW-1133">Transmembrane helix</keyword>
<feature type="transmembrane region" description="Helical" evidence="7">
    <location>
        <begin position="356"/>
        <end position="376"/>
    </location>
</feature>
<evidence type="ECO:0000256" key="2">
    <source>
        <dbReference type="ARBA" id="ARBA00008335"/>
    </source>
</evidence>
<feature type="domain" description="Major facilitator superfamily (MFS) profile" evidence="8">
    <location>
        <begin position="1"/>
        <end position="383"/>
    </location>
</feature>
<dbReference type="InterPro" id="IPR011701">
    <property type="entry name" value="MFS"/>
</dbReference>
<dbReference type="PANTHER" id="PTHR23514">
    <property type="entry name" value="BYPASS OF STOP CODON PROTEIN 6"/>
    <property type="match status" value="1"/>
</dbReference>
<dbReference type="SUPFAM" id="SSF103473">
    <property type="entry name" value="MFS general substrate transporter"/>
    <property type="match status" value="1"/>
</dbReference>
<feature type="transmembrane region" description="Helical" evidence="7">
    <location>
        <begin position="328"/>
        <end position="350"/>
    </location>
</feature>
<dbReference type="InterPro" id="IPR051788">
    <property type="entry name" value="MFS_Transporter"/>
</dbReference>
<reference evidence="9 10" key="1">
    <citation type="submission" date="2018-05" db="EMBL/GenBank/DDBJ databases">
        <title>Draft genome sequence of Streptococcus panodentis CCUG 70867T.</title>
        <authorList>
            <person name="Salva-Serra F."/>
            <person name="Mendez V."/>
            <person name="Jaen-Luchoro D."/>
            <person name="Gonzales-Siles L."/>
            <person name="Karlsson R."/>
            <person name="Engstrom-Jakobsson H."/>
            <person name="Busquets A."/>
            <person name="Gomila M."/>
            <person name="Pineiro-Iglesias B."/>
            <person name="Bennasar-Figueras A."/>
            <person name="Seeger M."/>
            <person name="Moore E."/>
        </authorList>
    </citation>
    <scope>NUCLEOTIDE SEQUENCE [LARGE SCALE GENOMIC DNA]</scope>
    <source>
        <strain evidence="9 10">CCUG 70867</strain>
    </source>
</reference>
<feature type="transmembrane region" description="Helical" evidence="7">
    <location>
        <begin position="95"/>
        <end position="119"/>
    </location>
</feature>
<dbReference type="PROSITE" id="PS50850">
    <property type="entry name" value="MFS"/>
    <property type="match status" value="1"/>
</dbReference>
<keyword evidence="6 7" id="KW-0472">Membrane</keyword>
<comment type="caution">
    <text evidence="9">The sequence shown here is derived from an EMBL/GenBank/DDBJ whole genome shotgun (WGS) entry which is preliminary data.</text>
</comment>
<evidence type="ECO:0000259" key="8">
    <source>
        <dbReference type="PROSITE" id="PS50850"/>
    </source>
</evidence>
<dbReference type="RefSeq" id="WP_209552011.1">
    <property type="nucleotide sequence ID" value="NZ_QFAY01000031.1"/>
</dbReference>
<name>A0ABS5AZM5_9STRE</name>
<dbReference type="InterPro" id="IPR036259">
    <property type="entry name" value="MFS_trans_sf"/>
</dbReference>
<dbReference type="InterPro" id="IPR005829">
    <property type="entry name" value="Sugar_transporter_CS"/>
</dbReference>
<dbReference type="Pfam" id="PF07690">
    <property type="entry name" value="MFS_1"/>
    <property type="match status" value="1"/>
</dbReference>
<dbReference type="InterPro" id="IPR020846">
    <property type="entry name" value="MFS_dom"/>
</dbReference>
<evidence type="ECO:0000256" key="4">
    <source>
        <dbReference type="ARBA" id="ARBA00022692"/>
    </source>
</evidence>
<keyword evidence="10" id="KW-1185">Reference proteome</keyword>
<keyword evidence="3" id="KW-0813">Transport</keyword>